<reference evidence="6 7" key="1">
    <citation type="journal article" date="2011" name="Stand. Genomic Sci.">
        <title>Complete genome sequence of Rhodospirillum rubrum type strain (S1).</title>
        <authorList>
            <person name="Munk A.C."/>
            <person name="Copeland A."/>
            <person name="Lucas S."/>
            <person name="Lapidus A."/>
            <person name="Del Rio T.G."/>
            <person name="Barry K."/>
            <person name="Detter J.C."/>
            <person name="Hammon N."/>
            <person name="Israni S."/>
            <person name="Pitluck S."/>
            <person name="Brettin T."/>
            <person name="Bruce D."/>
            <person name="Han C."/>
            <person name="Tapia R."/>
            <person name="Gilna P."/>
            <person name="Schmutz J."/>
            <person name="Larimer F."/>
            <person name="Land M."/>
            <person name="Kyrpides N.C."/>
            <person name="Mavromatis K."/>
            <person name="Richardson P."/>
            <person name="Rohde M."/>
            <person name="Goker M."/>
            <person name="Klenk H.P."/>
            <person name="Zhang Y."/>
            <person name="Roberts G.P."/>
            <person name="Reslewic S."/>
            <person name="Schwartz D.C."/>
        </authorList>
    </citation>
    <scope>NUCLEOTIDE SEQUENCE [LARGE SCALE GENOMIC DNA]</scope>
    <source>
        <strain evidence="7">ATCC 11170 / ATH 1.1.1 / DSM 467 / LMG 4362 / NCIMB 8255 / S1</strain>
    </source>
</reference>
<proteinExistence type="inferred from homology"/>
<dbReference type="KEGG" id="rru:Rru_A0494"/>
<dbReference type="EMBL" id="CP000230">
    <property type="protein sequence ID" value="ABC21299.1"/>
    <property type="molecule type" value="Genomic_DNA"/>
</dbReference>
<dbReference type="InterPro" id="IPR002060">
    <property type="entry name" value="Squ/phyt_synthse"/>
</dbReference>
<sequence length="342" mass="38046">MLAASADDYEYCRKLIRTGSRTFHAASLLLPAKLRDPAYALYAFCRVSDDAVDAPDAHRNAIAVLTDRLDRAYAGRPLPLPCDRAFADTVSRFSIPRALPEALLEGMEWDLEGRQCPSLSDLQAYSARVAGTVGAMMTVLMGVREPAVLARACDLGVAMQFTNIARDVGEDARNGRLYLPHDWLREAGIDPAIWLADPRFTPELAGVVRRLLDEADQLYRRAITGISGLPASCRPAIRAACDLYAEIGREVERAKFDSISRRAVVPPVRKVRVVGRSLGGTLLGRTLDYAPPLDETRFLVEASLRQWAPARSSPLVPWWHFGERWTWVIDLLIALESRHQRL</sequence>
<dbReference type="PhylomeDB" id="Q2RX46"/>
<evidence type="ECO:0000256" key="3">
    <source>
        <dbReference type="ARBA" id="ARBA00022679"/>
    </source>
</evidence>
<dbReference type="eggNOG" id="COG1562">
    <property type="taxonomic scope" value="Bacteria"/>
</dbReference>
<comment type="cofactor">
    <cofactor evidence="5">
        <name>ATP</name>
        <dbReference type="ChEBI" id="CHEBI:30616"/>
    </cofactor>
</comment>
<dbReference type="HOGENOM" id="CLU_037269_1_0_5"/>
<dbReference type="InterPro" id="IPR044843">
    <property type="entry name" value="Trans_IPPS_bact-type"/>
</dbReference>
<dbReference type="SFLD" id="SFLDG01018">
    <property type="entry name" value="Squalene/Phytoene_Synthase_Lik"/>
    <property type="match status" value="1"/>
</dbReference>
<comment type="pathway">
    <text evidence="1">Carotenoid biosynthesis; phytoene biosynthesis.</text>
</comment>
<keyword evidence="7" id="KW-1185">Reference proteome</keyword>
<dbReference type="PROSITE" id="PS01044">
    <property type="entry name" value="SQUALEN_PHYTOEN_SYN_1"/>
    <property type="match status" value="1"/>
</dbReference>
<dbReference type="PANTHER" id="PTHR31480">
    <property type="entry name" value="BIFUNCTIONAL LYCOPENE CYCLASE/PHYTOENE SYNTHASE"/>
    <property type="match status" value="1"/>
</dbReference>
<dbReference type="GO" id="GO:0051996">
    <property type="term" value="F:squalene synthase [NAD(P)H] activity"/>
    <property type="evidence" value="ECO:0007669"/>
    <property type="project" value="InterPro"/>
</dbReference>
<dbReference type="InterPro" id="IPR033904">
    <property type="entry name" value="Trans_IPPS_HH"/>
</dbReference>
<dbReference type="SUPFAM" id="SSF48576">
    <property type="entry name" value="Terpenoid synthases"/>
    <property type="match status" value="1"/>
</dbReference>
<gene>
    <name evidence="6" type="ordered locus">Rru_A0494</name>
</gene>
<dbReference type="CDD" id="cd00683">
    <property type="entry name" value="Trans_IPPS_HH"/>
    <property type="match status" value="1"/>
</dbReference>
<evidence type="ECO:0000256" key="1">
    <source>
        <dbReference type="ARBA" id="ARBA00004684"/>
    </source>
</evidence>
<dbReference type="SFLD" id="SFLDG01212">
    <property type="entry name" value="Phytoene_synthase_like"/>
    <property type="match status" value="1"/>
</dbReference>
<keyword evidence="4" id="KW-0125">Carotenoid biosynthesis</keyword>
<dbReference type="Gene3D" id="1.10.600.10">
    <property type="entry name" value="Farnesyl Diphosphate Synthase"/>
    <property type="match status" value="1"/>
</dbReference>
<evidence type="ECO:0000256" key="2">
    <source>
        <dbReference type="ARBA" id="ARBA00006251"/>
    </source>
</evidence>
<dbReference type="GO" id="GO:0004311">
    <property type="term" value="F:geranylgeranyl diphosphate synthase activity"/>
    <property type="evidence" value="ECO:0007669"/>
    <property type="project" value="InterPro"/>
</dbReference>
<evidence type="ECO:0000256" key="5">
    <source>
        <dbReference type="ARBA" id="ARBA00053028"/>
    </source>
</evidence>
<dbReference type="InterPro" id="IPR019845">
    <property type="entry name" value="Squalene/phytoene_synthase_CS"/>
</dbReference>
<name>Q2RX46_RHORT</name>
<dbReference type="Proteomes" id="UP000001929">
    <property type="component" value="Chromosome"/>
</dbReference>
<organism evidence="6 7">
    <name type="scientific">Rhodospirillum rubrum (strain ATCC 11170 / ATH 1.1.1 / DSM 467 / LMG 4362 / NCIMB 8255 / S1)</name>
    <dbReference type="NCBI Taxonomy" id="269796"/>
    <lineage>
        <taxon>Bacteria</taxon>
        <taxon>Pseudomonadati</taxon>
        <taxon>Pseudomonadota</taxon>
        <taxon>Alphaproteobacteria</taxon>
        <taxon>Rhodospirillales</taxon>
        <taxon>Rhodospirillaceae</taxon>
        <taxon>Rhodospirillum</taxon>
    </lineage>
</organism>
<dbReference type="PROSITE" id="PS01045">
    <property type="entry name" value="SQUALEN_PHYTOEN_SYN_2"/>
    <property type="match status" value="1"/>
</dbReference>
<dbReference type="GO" id="GO:0016117">
    <property type="term" value="P:carotenoid biosynthetic process"/>
    <property type="evidence" value="ECO:0007669"/>
    <property type="project" value="UniProtKB-KW"/>
</dbReference>
<dbReference type="EnsemblBacteria" id="ABC21299">
    <property type="protein sequence ID" value="ABC21299"/>
    <property type="gene ID" value="Rru_A0494"/>
</dbReference>
<evidence type="ECO:0000256" key="4">
    <source>
        <dbReference type="ARBA" id="ARBA00022746"/>
    </source>
</evidence>
<dbReference type="Pfam" id="PF00494">
    <property type="entry name" value="SQS_PSY"/>
    <property type="match status" value="1"/>
</dbReference>
<keyword evidence="3 6" id="KW-0808">Transferase</keyword>
<dbReference type="AlphaFoldDB" id="Q2RX46"/>
<protein>
    <submittedName>
        <fullName evidence="6">Phytoene synthase</fullName>
        <ecNumber evidence="6">2.5.1.32</ecNumber>
    </submittedName>
</protein>
<dbReference type="STRING" id="269796.Rru_A0494"/>
<accession>Q2RX46</accession>
<dbReference type="SFLD" id="SFLDS00005">
    <property type="entry name" value="Isoprenoid_Synthase_Type_I"/>
    <property type="match status" value="1"/>
</dbReference>
<evidence type="ECO:0000313" key="7">
    <source>
        <dbReference type="Proteomes" id="UP000001929"/>
    </source>
</evidence>
<dbReference type="FunFam" id="1.10.600.10:FF:000020">
    <property type="entry name" value="Phytoene synthase"/>
    <property type="match status" value="1"/>
</dbReference>
<dbReference type="PATRIC" id="fig|269796.9.peg.550"/>
<dbReference type="InterPro" id="IPR008949">
    <property type="entry name" value="Isoprenoid_synthase_dom_sf"/>
</dbReference>
<comment type="similarity">
    <text evidence="2">Belongs to the phytoene/squalene synthase family.</text>
</comment>
<dbReference type="EC" id="2.5.1.32" evidence="6"/>
<evidence type="ECO:0000313" key="6">
    <source>
        <dbReference type="EMBL" id="ABC21299.1"/>
    </source>
</evidence>